<dbReference type="EMBL" id="JAPQKO010000003">
    <property type="protein sequence ID" value="KAJ5172655.1"/>
    <property type="molecule type" value="Genomic_DNA"/>
</dbReference>
<dbReference type="Proteomes" id="UP001146351">
    <property type="component" value="Unassembled WGS sequence"/>
</dbReference>
<protein>
    <submittedName>
        <fullName evidence="1">Uncharacterized protein</fullName>
    </submittedName>
</protein>
<organism evidence="1 2">
    <name type="scientific">Penicillium capsulatum</name>
    <dbReference type="NCBI Taxonomy" id="69766"/>
    <lineage>
        <taxon>Eukaryota</taxon>
        <taxon>Fungi</taxon>
        <taxon>Dikarya</taxon>
        <taxon>Ascomycota</taxon>
        <taxon>Pezizomycotina</taxon>
        <taxon>Eurotiomycetes</taxon>
        <taxon>Eurotiomycetidae</taxon>
        <taxon>Eurotiales</taxon>
        <taxon>Aspergillaceae</taxon>
        <taxon>Penicillium</taxon>
    </lineage>
</organism>
<keyword evidence="2" id="KW-1185">Reference proteome</keyword>
<gene>
    <name evidence="1" type="ORF">N7492_005248</name>
</gene>
<reference evidence="1" key="2">
    <citation type="journal article" date="2023" name="IMA Fungus">
        <title>Comparative genomic study of the Penicillium genus elucidates a diverse pangenome and 15 lateral gene transfer events.</title>
        <authorList>
            <person name="Petersen C."/>
            <person name="Sorensen T."/>
            <person name="Nielsen M.R."/>
            <person name="Sondergaard T.E."/>
            <person name="Sorensen J.L."/>
            <person name="Fitzpatrick D.A."/>
            <person name="Frisvad J.C."/>
            <person name="Nielsen K.L."/>
        </authorList>
    </citation>
    <scope>NUCLEOTIDE SEQUENCE</scope>
    <source>
        <strain evidence="1">IBT 21917</strain>
    </source>
</reference>
<dbReference type="AlphaFoldDB" id="A0A9W9IBX5"/>
<evidence type="ECO:0000313" key="1">
    <source>
        <dbReference type="EMBL" id="KAJ5172655.1"/>
    </source>
</evidence>
<sequence>MENPPSSSARSDHLALRWTDENWGQREPQLGLIVQGYNQSGLGLPWTGDDAVAASNDRPVI</sequence>
<reference evidence="1" key="1">
    <citation type="submission" date="2022-11" db="EMBL/GenBank/DDBJ databases">
        <authorList>
            <person name="Petersen C."/>
        </authorList>
    </citation>
    <scope>NUCLEOTIDE SEQUENCE</scope>
    <source>
        <strain evidence="1">IBT 21917</strain>
    </source>
</reference>
<name>A0A9W9IBX5_9EURO</name>
<accession>A0A9W9IBX5</accession>
<evidence type="ECO:0000313" key="2">
    <source>
        <dbReference type="Proteomes" id="UP001146351"/>
    </source>
</evidence>
<proteinExistence type="predicted"/>
<comment type="caution">
    <text evidence="1">The sequence shown here is derived from an EMBL/GenBank/DDBJ whole genome shotgun (WGS) entry which is preliminary data.</text>
</comment>